<sequence>MMFWTVRQEEVMRENCFRGAKAVQEALLRECGVRRSIRAIEMHASRLHMSLKVRAACPECGRIGVHLNRQSGMCARCTEFMHVEEERAFNELLQAEAEGTENGRLIEELRREYAALRQRNSRLCRKHGLLPKSKRAM</sequence>
<comment type="caution">
    <text evidence="1">The sequence shown here is derived from an EMBL/GenBank/DDBJ whole genome shotgun (WGS) entry which is preliminary data.</text>
</comment>
<evidence type="ECO:0000313" key="2">
    <source>
        <dbReference type="Proteomes" id="UP000636394"/>
    </source>
</evidence>
<protein>
    <submittedName>
        <fullName evidence="1">Uncharacterized protein</fullName>
    </submittedName>
</protein>
<evidence type="ECO:0000313" key="1">
    <source>
        <dbReference type="EMBL" id="NHM15043.1"/>
    </source>
</evidence>
<proteinExistence type="predicted"/>
<dbReference type="Proteomes" id="UP000636394">
    <property type="component" value="Unassembled WGS sequence"/>
</dbReference>
<gene>
    <name evidence="1" type="ORF">GMI68_09840</name>
</gene>
<dbReference type="EMBL" id="WPCR01000026">
    <property type="protein sequence ID" value="NHM15043.1"/>
    <property type="molecule type" value="Genomic_DNA"/>
</dbReference>
<organism evidence="1 2">
    <name type="scientific">Xiamenia xianingshaonis</name>
    <dbReference type="NCBI Taxonomy" id="2682776"/>
    <lineage>
        <taxon>Bacteria</taxon>
        <taxon>Bacillati</taxon>
        <taxon>Actinomycetota</taxon>
        <taxon>Coriobacteriia</taxon>
        <taxon>Eggerthellales</taxon>
        <taxon>Eggerthellaceae</taxon>
        <taxon>Xiamenia</taxon>
    </lineage>
</organism>
<name>A0ABX0IPH5_9ACTN</name>
<reference evidence="1 2" key="1">
    <citation type="submission" date="2019-11" db="EMBL/GenBank/DDBJ databases">
        <title>Eggerthellaceae novel genus isolated from the rectal contents of marmort.</title>
        <authorList>
            <person name="Zhang G."/>
        </authorList>
    </citation>
    <scope>NUCLEOTIDE SEQUENCE [LARGE SCALE GENOMIC DNA]</scope>
    <source>
        <strain evidence="2">zg-886</strain>
    </source>
</reference>
<keyword evidence="2" id="KW-1185">Reference proteome</keyword>
<accession>A0ABX0IPH5</accession>